<dbReference type="InterPro" id="IPR016162">
    <property type="entry name" value="Ald_DH_N"/>
</dbReference>
<evidence type="ECO:0000313" key="4">
    <source>
        <dbReference type="Proteomes" id="UP000553459"/>
    </source>
</evidence>
<dbReference type="AlphaFoldDB" id="A0A845PSU8"/>
<dbReference type="PROSITE" id="PS00070">
    <property type="entry name" value="ALDEHYDE_DEHYDR_CYS"/>
    <property type="match status" value="1"/>
</dbReference>
<keyword evidence="1" id="KW-0560">Oxidoreductase</keyword>
<dbReference type="Gene3D" id="3.40.605.10">
    <property type="entry name" value="Aldehyde Dehydrogenase, Chain A, domain 1"/>
    <property type="match status" value="1"/>
</dbReference>
<dbReference type="InterPro" id="IPR015590">
    <property type="entry name" value="Aldehyde_DH_dom"/>
</dbReference>
<dbReference type="InterPro" id="IPR047110">
    <property type="entry name" value="GABD/Sad-like"/>
</dbReference>
<accession>A0A845PSU8</accession>
<dbReference type="RefSeq" id="WP_166519583.1">
    <property type="nucleotide sequence ID" value="NZ_JAAABJ010000518.1"/>
</dbReference>
<dbReference type="GO" id="GO:0004777">
    <property type="term" value="F:succinate-semialdehyde dehydrogenase (NAD+) activity"/>
    <property type="evidence" value="ECO:0007669"/>
    <property type="project" value="TreeGrafter"/>
</dbReference>
<dbReference type="PANTHER" id="PTHR43217:SF1">
    <property type="entry name" value="SUCCINATE SEMIALDEHYDE DEHYDROGENASE [NAD(P)+] SAD"/>
    <property type="match status" value="1"/>
</dbReference>
<dbReference type="Pfam" id="PF00171">
    <property type="entry name" value="Aldedh"/>
    <property type="match status" value="1"/>
</dbReference>
<feature type="domain" description="Aldehyde dehydrogenase" evidence="2">
    <location>
        <begin position="5"/>
        <end position="429"/>
    </location>
</feature>
<dbReference type="EMBL" id="JAAABJ010000518">
    <property type="protein sequence ID" value="NAW51302.1"/>
    <property type="molecule type" value="Genomic_DNA"/>
</dbReference>
<dbReference type="Proteomes" id="UP000553459">
    <property type="component" value="Unassembled WGS sequence"/>
</dbReference>
<gene>
    <name evidence="3" type="ORF">GNY06_07890</name>
</gene>
<reference evidence="3 4" key="1">
    <citation type="submission" date="2019-11" db="EMBL/GenBank/DDBJ databases">
        <title>Characterization of Elizabethkingia argenteiflava sp. nov., isolated from inner surface of Soybean Pods.</title>
        <authorList>
            <person name="Mo S."/>
        </authorList>
    </citation>
    <scope>NUCLEOTIDE SEQUENCE [LARGE SCALE GENOMIC DNA]</scope>
    <source>
        <strain evidence="3 4">YB22</strain>
    </source>
</reference>
<evidence type="ECO:0000259" key="2">
    <source>
        <dbReference type="Pfam" id="PF00171"/>
    </source>
</evidence>
<dbReference type="Gene3D" id="3.40.309.10">
    <property type="entry name" value="Aldehyde Dehydrogenase, Chain A, domain 2"/>
    <property type="match status" value="1"/>
</dbReference>
<organism evidence="3 4">
    <name type="scientific">Elizabethkingia argenteiflava</name>
    <dbReference type="NCBI Taxonomy" id="2681556"/>
    <lineage>
        <taxon>Bacteria</taxon>
        <taxon>Pseudomonadati</taxon>
        <taxon>Bacteroidota</taxon>
        <taxon>Flavobacteriia</taxon>
        <taxon>Flavobacteriales</taxon>
        <taxon>Weeksellaceae</taxon>
        <taxon>Elizabethkingia</taxon>
    </lineage>
</organism>
<protein>
    <submittedName>
        <fullName evidence="3">Aldehyde dehydrogenase family protein</fullName>
    </submittedName>
</protein>
<sequence length="433" mass="47433">MLNIEQTQAKLEQADKAFMEWRKVTFEERQRLLSAVAHLLLEKADTLANIITKEMNKPVSQSIAEIEKCAALIHYYVKADNILKPEIVETPYSVSEIQHSPMGVILGIMPWNYPFWQVIRFAIPAILAGNTVVLKHASICFESGNTIQKIFEEAGLPQGIFLHLEIGHRSIKDVLENPIVKGVSLTGSELAGTSVAALAGANIKKSVLELGGSDAFIVLADADFDQAAEVGAESRLQNCGQVCVAAKRFIIHQAAEEAFLPKFIQAYKKFIPGDPQDKNTKISGMSRKDLADELEAQYQKAIRNGAEVIIALERVSDLAFNPGLIKVKEGNPILEEELFGPLGMVLIGEDDEDCLRLANTSRFGLGSAVWTQQKEKALFFAENLEAGTVAINKMTKTMPEMPCGGVKYSGYGTELSLQALKEFTVPKSVVGII</sequence>
<dbReference type="PANTHER" id="PTHR43217">
    <property type="entry name" value="SUCCINATE SEMIALDEHYDE DEHYDROGENASE [NAD(P)+] SAD"/>
    <property type="match status" value="1"/>
</dbReference>
<proteinExistence type="predicted"/>
<keyword evidence="4" id="KW-1185">Reference proteome</keyword>
<evidence type="ECO:0000256" key="1">
    <source>
        <dbReference type="ARBA" id="ARBA00023002"/>
    </source>
</evidence>
<comment type="caution">
    <text evidence="3">The sequence shown here is derived from an EMBL/GenBank/DDBJ whole genome shotgun (WGS) entry which is preliminary data.</text>
</comment>
<evidence type="ECO:0000313" key="3">
    <source>
        <dbReference type="EMBL" id="NAW51302.1"/>
    </source>
</evidence>
<dbReference type="InterPro" id="IPR016161">
    <property type="entry name" value="Ald_DH/histidinol_DH"/>
</dbReference>
<dbReference type="InterPro" id="IPR016163">
    <property type="entry name" value="Ald_DH_C"/>
</dbReference>
<dbReference type="InterPro" id="IPR016160">
    <property type="entry name" value="Ald_DH_CS_CYS"/>
</dbReference>
<name>A0A845PSU8_9FLAO</name>
<dbReference type="SUPFAM" id="SSF53720">
    <property type="entry name" value="ALDH-like"/>
    <property type="match status" value="1"/>
</dbReference>